<dbReference type="Pfam" id="PF00155">
    <property type="entry name" value="Aminotran_1_2"/>
    <property type="match status" value="1"/>
</dbReference>
<evidence type="ECO:0000256" key="1">
    <source>
        <dbReference type="ARBA" id="ARBA00001933"/>
    </source>
</evidence>
<dbReference type="FunFam" id="3.40.640.10:FF:000033">
    <property type="entry name" value="Aspartate aminotransferase"/>
    <property type="match status" value="1"/>
</dbReference>
<dbReference type="GO" id="GO:0008483">
    <property type="term" value="F:transaminase activity"/>
    <property type="evidence" value="ECO:0007669"/>
    <property type="project" value="UniProtKB-KW"/>
</dbReference>
<sequence length="388" mass="43436">MESIVAKRIPYSQIRVMFDAAQKLEKQGRKIIHLEIGRPDFNTPEHIVEAAIDALRAGKHHYSQNAGIPELRQAISDKFSSEYSLEYDPQTEVVVSNGVAEGIYLAIHALLNPGDEILIPDPRWVNYDVDAITNSVDPVDYTLLEESGFQPDPEEIEEKITGKTKMILVASPSNPTGSVTEKAVLEKIAELAIKHDLLVLSDEIYEKIVYPPAEHVSIATFPEMRERTILLNGFSKYFSMTGWRLGYVLGPSKLVNPMLRYHQYMITSTNTFAQWGAVTALKGNQEPCHAMVREFQKRRDYMCEILDQTPGFRCPKPDGAFYLFPSIKETGMDGFKMAEMLLEKAGVATVAGECFGKKGAGHIRISYSNSLDNLRAAVEKIESVMSKI</sequence>
<evidence type="ECO:0000313" key="7">
    <source>
        <dbReference type="EMBL" id="KKN63433.1"/>
    </source>
</evidence>
<dbReference type="Gene3D" id="3.40.640.10">
    <property type="entry name" value="Type I PLP-dependent aspartate aminotransferase-like (Major domain)"/>
    <property type="match status" value="1"/>
</dbReference>
<evidence type="ECO:0000256" key="4">
    <source>
        <dbReference type="ARBA" id="ARBA00022679"/>
    </source>
</evidence>
<gene>
    <name evidence="7" type="ORF">LCGC14_0502080</name>
</gene>
<name>A0A0F9VCA4_9ZZZZ</name>
<dbReference type="EMBL" id="LAZR01000590">
    <property type="protein sequence ID" value="KKN63433.1"/>
    <property type="molecule type" value="Genomic_DNA"/>
</dbReference>
<evidence type="ECO:0000256" key="5">
    <source>
        <dbReference type="ARBA" id="ARBA00022898"/>
    </source>
</evidence>
<dbReference type="PROSITE" id="PS00105">
    <property type="entry name" value="AA_TRANSFER_CLASS_1"/>
    <property type="match status" value="1"/>
</dbReference>
<dbReference type="CDD" id="cd00609">
    <property type="entry name" value="AAT_like"/>
    <property type="match status" value="1"/>
</dbReference>
<dbReference type="GO" id="GO:0030170">
    <property type="term" value="F:pyridoxal phosphate binding"/>
    <property type="evidence" value="ECO:0007669"/>
    <property type="project" value="InterPro"/>
</dbReference>
<dbReference type="InterPro" id="IPR015424">
    <property type="entry name" value="PyrdxlP-dep_Trfase"/>
</dbReference>
<dbReference type="InterPro" id="IPR015421">
    <property type="entry name" value="PyrdxlP-dep_Trfase_major"/>
</dbReference>
<evidence type="ECO:0000256" key="2">
    <source>
        <dbReference type="ARBA" id="ARBA00007441"/>
    </source>
</evidence>
<dbReference type="Gene3D" id="3.90.1150.10">
    <property type="entry name" value="Aspartate Aminotransferase, domain 1"/>
    <property type="match status" value="1"/>
</dbReference>
<evidence type="ECO:0000256" key="3">
    <source>
        <dbReference type="ARBA" id="ARBA00022576"/>
    </source>
</evidence>
<proteinExistence type="inferred from homology"/>
<protein>
    <recommendedName>
        <fullName evidence="6">Aminotransferase class I/classII large domain-containing protein</fullName>
    </recommendedName>
</protein>
<dbReference type="SUPFAM" id="SSF53383">
    <property type="entry name" value="PLP-dependent transferases"/>
    <property type="match status" value="1"/>
</dbReference>
<dbReference type="InterPro" id="IPR050596">
    <property type="entry name" value="AspAT/PAT-like"/>
</dbReference>
<dbReference type="PANTHER" id="PTHR46383">
    <property type="entry name" value="ASPARTATE AMINOTRANSFERASE"/>
    <property type="match status" value="1"/>
</dbReference>
<feature type="domain" description="Aminotransferase class I/classII large" evidence="6">
    <location>
        <begin position="30"/>
        <end position="381"/>
    </location>
</feature>
<comment type="cofactor">
    <cofactor evidence="1">
        <name>pyridoxal 5'-phosphate</name>
        <dbReference type="ChEBI" id="CHEBI:597326"/>
    </cofactor>
</comment>
<comment type="caution">
    <text evidence="7">The sequence shown here is derived from an EMBL/GenBank/DDBJ whole genome shotgun (WGS) entry which is preliminary data.</text>
</comment>
<comment type="similarity">
    <text evidence="2">Belongs to the class-I pyridoxal-phosphate-dependent aminotransferase family.</text>
</comment>
<keyword evidence="4" id="KW-0808">Transferase</keyword>
<dbReference type="GO" id="GO:0006520">
    <property type="term" value="P:amino acid metabolic process"/>
    <property type="evidence" value="ECO:0007669"/>
    <property type="project" value="InterPro"/>
</dbReference>
<keyword evidence="3" id="KW-0032">Aminotransferase</keyword>
<dbReference type="AlphaFoldDB" id="A0A0F9VCA4"/>
<organism evidence="7">
    <name type="scientific">marine sediment metagenome</name>
    <dbReference type="NCBI Taxonomy" id="412755"/>
    <lineage>
        <taxon>unclassified sequences</taxon>
        <taxon>metagenomes</taxon>
        <taxon>ecological metagenomes</taxon>
    </lineage>
</organism>
<accession>A0A0F9VCA4</accession>
<dbReference type="PANTHER" id="PTHR46383:SF1">
    <property type="entry name" value="ASPARTATE AMINOTRANSFERASE"/>
    <property type="match status" value="1"/>
</dbReference>
<evidence type="ECO:0000259" key="6">
    <source>
        <dbReference type="Pfam" id="PF00155"/>
    </source>
</evidence>
<dbReference type="InterPro" id="IPR004838">
    <property type="entry name" value="NHTrfase_class1_PyrdxlP-BS"/>
</dbReference>
<dbReference type="InterPro" id="IPR004839">
    <property type="entry name" value="Aminotransferase_I/II_large"/>
</dbReference>
<keyword evidence="5" id="KW-0663">Pyridoxal phosphate</keyword>
<reference evidence="7" key="1">
    <citation type="journal article" date="2015" name="Nature">
        <title>Complex archaea that bridge the gap between prokaryotes and eukaryotes.</title>
        <authorList>
            <person name="Spang A."/>
            <person name="Saw J.H."/>
            <person name="Jorgensen S.L."/>
            <person name="Zaremba-Niedzwiedzka K."/>
            <person name="Martijn J."/>
            <person name="Lind A.E."/>
            <person name="van Eijk R."/>
            <person name="Schleper C."/>
            <person name="Guy L."/>
            <person name="Ettema T.J."/>
        </authorList>
    </citation>
    <scope>NUCLEOTIDE SEQUENCE</scope>
</reference>
<dbReference type="InterPro" id="IPR015422">
    <property type="entry name" value="PyrdxlP-dep_Trfase_small"/>
</dbReference>